<dbReference type="GO" id="GO:0032993">
    <property type="term" value="C:protein-DNA complex"/>
    <property type="evidence" value="ECO:0007669"/>
    <property type="project" value="TreeGrafter"/>
</dbReference>
<keyword evidence="7" id="KW-1185">Reference proteome</keyword>
<dbReference type="InterPro" id="IPR036390">
    <property type="entry name" value="WH_DNA-bd_sf"/>
</dbReference>
<dbReference type="Proteomes" id="UP000253606">
    <property type="component" value="Chromosome"/>
</dbReference>
<sequence length="319" mass="35092">MRFRHSDMMGVMNNQLEMRHLRLFLAVAETLHVGRAANKLGVAQPNLSQQIGRIERMVGHPLFKRHPKGVQLTLTGVFLQRRAASLEQNLSATIETARKIGRGEAGNLVIGFCGSAMMNRISTPIGDFRRAYPDVALELRELHVNQQRSQLAEGMLDICFMRDGEGMDGLSMKTLLREPYVAILSKQHPLAAEKRIRPESLAKEPFVFFPPTLAKLAYERTIDMCISHGFKPNIVQEAPQWTTMAMLIGAGLGVSLAPRSVAAIPVPGVVFIPVISQARTSIDAAFRSENSNASVKLLLSGVLKHMKTHGDEPSGVPLS</sequence>
<keyword evidence="3" id="KW-0238">DNA-binding</keyword>
<dbReference type="Gene3D" id="3.40.190.10">
    <property type="entry name" value="Periplasmic binding protein-like II"/>
    <property type="match status" value="2"/>
</dbReference>
<keyword evidence="4" id="KW-0804">Transcription</keyword>
<comment type="similarity">
    <text evidence="1">Belongs to the LysR transcriptional regulatory family.</text>
</comment>
<name>A0A2Z5G0H3_9BACT</name>
<evidence type="ECO:0000313" key="7">
    <source>
        <dbReference type="Proteomes" id="UP000253606"/>
    </source>
</evidence>
<reference evidence="6 7" key="1">
    <citation type="journal article" date="2018" name="Front. Microbiol.">
        <title>Hydrolytic Capabilities as a Key to Environmental Success: Chitinolytic and Cellulolytic Acidobacteria From Acidic Sub-arctic Soils and Boreal Peatlands.</title>
        <authorList>
            <person name="Belova S.E."/>
            <person name="Ravin N.V."/>
            <person name="Pankratov T.A."/>
            <person name="Rakitin A.L."/>
            <person name="Ivanova A.A."/>
            <person name="Beletsky A.V."/>
            <person name="Mardanov A.V."/>
            <person name="Sinninghe Damste J.S."/>
            <person name="Dedysh S.N."/>
        </authorList>
    </citation>
    <scope>NUCLEOTIDE SEQUENCE [LARGE SCALE GENOMIC DNA]</scope>
    <source>
        <strain evidence="6 7">SBC82</strain>
    </source>
</reference>
<dbReference type="KEGG" id="abas:ACPOL_2827"/>
<dbReference type="Gene3D" id="1.10.10.10">
    <property type="entry name" value="Winged helix-like DNA-binding domain superfamily/Winged helix DNA-binding domain"/>
    <property type="match status" value="1"/>
</dbReference>
<dbReference type="GO" id="GO:0003700">
    <property type="term" value="F:DNA-binding transcription factor activity"/>
    <property type="evidence" value="ECO:0007669"/>
    <property type="project" value="InterPro"/>
</dbReference>
<evidence type="ECO:0000256" key="3">
    <source>
        <dbReference type="ARBA" id="ARBA00023125"/>
    </source>
</evidence>
<evidence type="ECO:0000256" key="1">
    <source>
        <dbReference type="ARBA" id="ARBA00009437"/>
    </source>
</evidence>
<dbReference type="Pfam" id="PF03466">
    <property type="entry name" value="LysR_substrate"/>
    <property type="match status" value="1"/>
</dbReference>
<dbReference type="EMBL" id="CP030840">
    <property type="protein sequence ID" value="AXC12135.1"/>
    <property type="molecule type" value="Genomic_DNA"/>
</dbReference>
<proteinExistence type="inferred from homology"/>
<dbReference type="AlphaFoldDB" id="A0A2Z5G0H3"/>
<evidence type="ECO:0000313" key="6">
    <source>
        <dbReference type="EMBL" id="AXC12135.1"/>
    </source>
</evidence>
<dbReference type="GO" id="GO:0003677">
    <property type="term" value="F:DNA binding"/>
    <property type="evidence" value="ECO:0007669"/>
    <property type="project" value="UniProtKB-KW"/>
</dbReference>
<evidence type="ECO:0000256" key="4">
    <source>
        <dbReference type="ARBA" id="ARBA00023163"/>
    </source>
</evidence>
<dbReference type="PANTHER" id="PTHR30346:SF30">
    <property type="entry name" value="SMALL NEUTRAL PROTEASE REGULATORY PROTEIN"/>
    <property type="match status" value="1"/>
</dbReference>
<dbReference type="PRINTS" id="PR00039">
    <property type="entry name" value="HTHLYSR"/>
</dbReference>
<keyword evidence="2" id="KW-0805">Transcription regulation</keyword>
<organism evidence="6 7">
    <name type="scientific">Acidisarcina polymorpha</name>
    <dbReference type="NCBI Taxonomy" id="2211140"/>
    <lineage>
        <taxon>Bacteria</taxon>
        <taxon>Pseudomonadati</taxon>
        <taxon>Acidobacteriota</taxon>
        <taxon>Terriglobia</taxon>
        <taxon>Terriglobales</taxon>
        <taxon>Acidobacteriaceae</taxon>
        <taxon>Acidisarcina</taxon>
    </lineage>
</organism>
<dbReference type="InterPro" id="IPR036388">
    <property type="entry name" value="WH-like_DNA-bd_sf"/>
</dbReference>
<dbReference type="InterPro" id="IPR000847">
    <property type="entry name" value="LysR_HTH_N"/>
</dbReference>
<gene>
    <name evidence="6" type="ORF">ACPOL_2827</name>
</gene>
<evidence type="ECO:0000259" key="5">
    <source>
        <dbReference type="PROSITE" id="PS50931"/>
    </source>
</evidence>
<dbReference type="CDD" id="cd08414">
    <property type="entry name" value="PBP2_LTTR_aromatics_like"/>
    <property type="match status" value="1"/>
</dbReference>
<dbReference type="SUPFAM" id="SSF46785">
    <property type="entry name" value="Winged helix' DNA-binding domain"/>
    <property type="match status" value="1"/>
</dbReference>
<feature type="domain" description="HTH lysR-type" evidence="5">
    <location>
        <begin position="16"/>
        <end position="73"/>
    </location>
</feature>
<dbReference type="Pfam" id="PF00126">
    <property type="entry name" value="HTH_1"/>
    <property type="match status" value="1"/>
</dbReference>
<dbReference type="InterPro" id="IPR005119">
    <property type="entry name" value="LysR_subst-bd"/>
</dbReference>
<dbReference type="PROSITE" id="PS50931">
    <property type="entry name" value="HTH_LYSR"/>
    <property type="match status" value="1"/>
</dbReference>
<accession>A0A2Z5G0H3</accession>
<protein>
    <submittedName>
        <fullName evidence="6">LysR family transcriptional regulator</fullName>
    </submittedName>
</protein>
<dbReference type="PANTHER" id="PTHR30346">
    <property type="entry name" value="TRANSCRIPTIONAL DUAL REGULATOR HCAR-RELATED"/>
    <property type="match status" value="1"/>
</dbReference>
<evidence type="ECO:0000256" key="2">
    <source>
        <dbReference type="ARBA" id="ARBA00023015"/>
    </source>
</evidence>
<dbReference type="SUPFAM" id="SSF53850">
    <property type="entry name" value="Periplasmic binding protein-like II"/>
    <property type="match status" value="1"/>
</dbReference>